<dbReference type="EMBL" id="CP014223">
    <property type="protein sequence ID" value="AMJ40591.1"/>
    <property type="molecule type" value="Genomic_DNA"/>
</dbReference>
<reference evidence="2 4" key="1">
    <citation type="journal article" date="2016" name="Genome Announc.">
        <title>Complete Genome Sequence of the Amino Acid-Fermenting Clostridium propionicum X2 (DSM 1682).</title>
        <authorList>
            <person name="Poehlein A."/>
            <person name="Schlien K."/>
            <person name="Chowdhury N.P."/>
            <person name="Gottschalk G."/>
            <person name="Buckel W."/>
            <person name="Daniel R."/>
        </authorList>
    </citation>
    <scope>NUCLEOTIDE SEQUENCE [LARGE SCALE GENOMIC DNA]</scope>
    <source>
        <strain evidence="2 4">X2</strain>
    </source>
</reference>
<dbReference type="Proteomes" id="UP000068026">
    <property type="component" value="Chromosome"/>
</dbReference>
<organism evidence="3 5">
    <name type="scientific">Anaerotignum propionicum DSM 1682</name>
    <dbReference type="NCBI Taxonomy" id="991789"/>
    <lineage>
        <taxon>Bacteria</taxon>
        <taxon>Bacillati</taxon>
        <taxon>Bacillota</taxon>
        <taxon>Clostridia</taxon>
        <taxon>Lachnospirales</taxon>
        <taxon>Anaerotignaceae</taxon>
        <taxon>Anaerotignum</taxon>
    </lineage>
</organism>
<accession>A0A0X1U6N3</accession>
<feature type="transmembrane region" description="Helical" evidence="1">
    <location>
        <begin position="17"/>
        <end position="38"/>
    </location>
</feature>
<dbReference type="EMBL" id="FQUA01000010">
    <property type="protein sequence ID" value="SHE92269.1"/>
    <property type="molecule type" value="Genomic_DNA"/>
</dbReference>
<name>A0A0X1U6N3_ANAPI</name>
<dbReference type="KEGG" id="cpro:CPRO_09960"/>
<keyword evidence="1" id="KW-0472">Membrane</keyword>
<evidence type="ECO:0000313" key="5">
    <source>
        <dbReference type="Proteomes" id="UP000184204"/>
    </source>
</evidence>
<proteinExistence type="predicted"/>
<reference evidence="5" key="4">
    <citation type="submission" date="2016-11" db="EMBL/GenBank/DDBJ databases">
        <authorList>
            <person name="Jaros S."/>
            <person name="Januszkiewicz K."/>
            <person name="Wedrychowicz H."/>
        </authorList>
    </citation>
    <scope>NUCLEOTIDE SEQUENCE [LARGE SCALE GENOMIC DNA]</scope>
    <source>
        <strain evidence="5">DSM 1682</strain>
    </source>
</reference>
<evidence type="ECO:0000256" key="1">
    <source>
        <dbReference type="SAM" id="Phobius"/>
    </source>
</evidence>
<dbReference type="OrthoDB" id="3035358at2"/>
<protein>
    <submittedName>
        <fullName evidence="3">Uncharacterized protein</fullName>
    </submittedName>
</protein>
<keyword evidence="4" id="KW-1185">Reference proteome</keyword>
<dbReference type="AlphaFoldDB" id="A0A0X1U6N3"/>
<evidence type="ECO:0000313" key="3">
    <source>
        <dbReference type="EMBL" id="SHE92269.1"/>
    </source>
</evidence>
<dbReference type="Proteomes" id="UP000184204">
    <property type="component" value="Unassembled WGS sequence"/>
</dbReference>
<evidence type="ECO:0000313" key="2">
    <source>
        <dbReference type="EMBL" id="AMJ40591.1"/>
    </source>
</evidence>
<gene>
    <name evidence="2" type="ORF">CPRO_09960</name>
    <name evidence="3" type="ORF">SAMN02745151_02233</name>
</gene>
<keyword evidence="1" id="KW-0812">Transmembrane</keyword>
<keyword evidence="1" id="KW-1133">Transmembrane helix</keyword>
<evidence type="ECO:0000313" key="4">
    <source>
        <dbReference type="Proteomes" id="UP000068026"/>
    </source>
</evidence>
<reference evidence="4" key="2">
    <citation type="submission" date="2016-01" db="EMBL/GenBank/DDBJ databases">
        <authorList>
            <person name="Poehlein A."/>
            <person name="Schlien K."/>
            <person name="Gottschalk G."/>
            <person name="Buckel W."/>
            <person name="Daniel R."/>
        </authorList>
    </citation>
    <scope>NUCLEOTIDE SEQUENCE [LARGE SCALE GENOMIC DNA]</scope>
    <source>
        <strain evidence="4">X2</strain>
    </source>
</reference>
<reference evidence="3" key="3">
    <citation type="submission" date="2016-11" db="EMBL/GenBank/DDBJ databases">
        <authorList>
            <person name="Varghese N."/>
            <person name="Submissions S."/>
        </authorList>
    </citation>
    <scope>NUCLEOTIDE SEQUENCE</scope>
    <source>
        <strain evidence="3">DSM 1682</strain>
    </source>
</reference>
<feature type="transmembrane region" description="Helical" evidence="1">
    <location>
        <begin position="47"/>
        <end position="68"/>
    </location>
</feature>
<dbReference type="RefSeq" id="WP_066048512.1">
    <property type="nucleotide sequence ID" value="NZ_CP014223.1"/>
</dbReference>
<sequence length="69" mass="7793">MNNQIKQILSSISAETILVGTILSIVLGIILIFVGFFVKYKKKDQSWWIILVLLGAVTIASKIIQIFYH</sequence>